<dbReference type="Proteomes" id="UP001239909">
    <property type="component" value="Unassembled WGS sequence"/>
</dbReference>
<dbReference type="EMBL" id="BSYI01000005">
    <property type="protein sequence ID" value="GMG81670.1"/>
    <property type="molecule type" value="Genomic_DNA"/>
</dbReference>
<reference evidence="1 2" key="1">
    <citation type="submission" date="2023-04" db="EMBL/GenBank/DDBJ databases">
        <title>Marinoamorphus aggregata gen. nov., sp. Nov., isolate from tissue of brittle star Ophioplocus japonicus.</title>
        <authorList>
            <person name="Kawano K."/>
            <person name="Sawayama S."/>
            <person name="Nakagawa S."/>
        </authorList>
    </citation>
    <scope>NUCLEOTIDE SEQUENCE [LARGE SCALE GENOMIC DNA]</scope>
    <source>
        <strain evidence="1 2">NKW23</strain>
    </source>
</reference>
<protein>
    <recommendedName>
        <fullName evidence="3">HK97 gp10 family phage protein</fullName>
    </recommendedName>
</protein>
<gene>
    <name evidence="1" type="ORF">LNKW23_08830</name>
</gene>
<dbReference type="RefSeq" id="WP_285670385.1">
    <property type="nucleotide sequence ID" value="NZ_BSYI01000005.1"/>
</dbReference>
<evidence type="ECO:0008006" key="3">
    <source>
        <dbReference type="Google" id="ProtNLM"/>
    </source>
</evidence>
<sequence length="142" mass="14635">MGKDDKPRVSIDSVSVTKSFDKAAGKAAVAAACTAMAKALAGGKLAVVKSVKKSETGFGVQVTIVEIAHDPAKKTITMKIAVAMTIKPGPRIIRASGSESNGTLPDANPRKLPADAAYLAREIVKKLGPKVRKALEAQAAKA</sequence>
<evidence type="ECO:0000313" key="2">
    <source>
        <dbReference type="Proteomes" id="UP001239909"/>
    </source>
</evidence>
<organism evidence="1 2">
    <name type="scientific">Paralimibaculum aggregatum</name>
    <dbReference type="NCBI Taxonomy" id="3036245"/>
    <lineage>
        <taxon>Bacteria</taxon>
        <taxon>Pseudomonadati</taxon>
        <taxon>Pseudomonadota</taxon>
        <taxon>Alphaproteobacteria</taxon>
        <taxon>Rhodobacterales</taxon>
        <taxon>Paracoccaceae</taxon>
        <taxon>Paralimibaculum</taxon>
    </lineage>
</organism>
<name>A0ABQ6LN13_9RHOB</name>
<proteinExistence type="predicted"/>
<keyword evidence="2" id="KW-1185">Reference proteome</keyword>
<evidence type="ECO:0000313" key="1">
    <source>
        <dbReference type="EMBL" id="GMG81670.1"/>
    </source>
</evidence>
<comment type="caution">
    <text evidence="1">The sequence shown here is derived from an EMBL/GenBank/DDBJ whole genome shotgun (WGS) entry which is preliminary data.</text>
</comment>
<accession>A0ABQ6LN13</accession>